<name>A0A1B5L1M1_USTVR</name>
<reference evidence="2" key="1">
    <citation type="journal article" date="2016" name="Genome Announc.">
        <title>Genome sequence of Ustilaginoidea virens IPU010, a rice pathogenic fungus causing false smut.</title>
        <authorList>
            <person name="Kumagai T."/>
            <person name="Ishii T."/>
            <person name="Terai G."/>
            <person name="Umemura M."/>
            <person name="Machida M."/>
            <person name="Asai K."/>
        </authorList>
    </citation>
    <scope>NUCLEOTIDE SEQUENCE [LARGE SCALE GENOMIC DNA]</scope>
    <source>
        <strain evidence="2">IPU010</strain>
    </source>
</reference>
<sequence length="51" mass="5495">MTVPIFSKNAPMVEKLTVLSFNLRFGGTPVKNFHAKQVRFISDGGADTAGV</sequence>
<dbReference type="Proteomes" id="UP000054053">
    <property type="component" value="Unassembled WGS sequence"/>
</dbReference>
<dbReference type="EMBL" id="BBTG02000088">
    <property type="protein sequence ID" value="GAO17286.1"/>
    <property type="molecule type" value="Genomic_DNA"/>
</dbReference>
<dbReference type="AlphaFoldDB" id="A0A1B5L1M1"/>
<evidence type="ECO:0000313" key="2">
    <source>
        <dbReference type="Proteomes" id="UP000054053"/>
    </source>
</evidence>
<gene>
    <name evidence="1" type="ORF">UVI_02063480</name>
</gene>
<comment type="caution">
    <text evidence="1">The sequence shown here is derived from an EMBL/GenBank/DDBJ whole genome shotgun (WGS) entry which is preliminary data.</text>
</comment>
<protein>
    <submittedName>
        <fullName evidence="1">Uncharacterized protein</fullName>
    </submittedName>
</protein>
<evidence type="ECO:0000313" key="1">
    <source>
        <dbReference type="EMBL" id="GAO17286.1"/>
    </source>
</evidence>
<proteinExistence type="predicted"/>
<accession>A0A1B5L1M1</accession>
<organism evidence="1 2">
    <name type="scientific">Ustilaginoidea virens</name>
    <name type="common">Rice false smut fungus</name>
    <name type="synonym">Villosiclava virens</name>
    <dbReference type="NCBI Taxonomy" id="1159556"/>
    <lineage>
        <taxon>Eukaryota</taxon>
        <taxon>Fungi</taxon>
        <taxon>Dikarya</taxon>
        <taxon>Ascomycota</taxon>
        <taxon>Pezizomycotina</taxon>
        <taxon>Sordariomycetes</taxon>
        <taxon>Hypocreomycetidae</taxon>
        <taxon>Hypocreales</taxon>
        <taxon>Clavicipitaceae</taxon>
        <taxon>Ustilaginoidea</taxon>
    </lineage>
</organism>